<dbReference type="Gene3D" id="3.60.15.10">
    <property type="entry name" value="Ribonuclease Z/Hydroxyacylglutathione hydrolase-like"/>
    <property type="match status" value="1"/>
</dbReference>
<proteinExistence type="predicted"/>
<keyword evidence="1" id="KW-0378">Hydrolase</keyword>
<keyword evidence="4" id="KW-0269">Exonuclease</keyword>
<dbReference type="EMBL" id="NKXO01000055">
    <property type="protein sequence ID" value="PKQ66040.1"/>
    <property type="molecule type" value="Genomic_DNA"/>
</dbReference>
<dbReference type="OrthoDB" id="9803916at2"/>
<evidence type="ECO:0000259" key="2">
    <source>
        <dbReference type="SMART" id="SM00849"/>
    </source>
</evidence>
<dbReference type="AlphaFoldDB" id="A0A2N3I6V5"/>
<dbReference type="Pfam" id="PF16661">
    <property type="entry name" value="Lactamase_B_6"/>
    <property type="match status" value="1"/>
</dbReference>
<keyword evidence="5" id="KW-1185">Reference proteome</keyword>
<dbReference type="InterPro" id="IPR001279">
    <property type="entry name" value="Metallo-B-lactamas"/>
</dbReference>
<protein>
    <submittedName>
        <fullName evidence="4">Putative exonuclease of the beta-lactamase fold</fullName>
    </submittedName>
</protein>
<dbReference type="SMART" id="SM01027">
    <property type="entry name" value="Beta-Casp"/>
    <property type="match status" value="1"/>
</dbReference>
<dbReference type="InterPro" id="IPR011108">
    <property type="entry name" value="RMMBL"/>
</dbReference>
<dbReference type="PANTHER" id="PTHR11203">
    <property type="entry name" value="CLEAVAGE AND POLYADENYLATION SPECIFICITY FACTOR FAMILY MEMBER"/>
    <property type="match status" value="1"/>
</dbReference>
<evidence type="ECO:0000256" key="1">
    <source>
        <dbReference type="ARBA" id="ARBA00022801"/>
    </source>
</evidence>
<dbReference type="RefSeq" id="WP_101359760.1">
    <property type="nucleotide sequence ID" value="NZ_NKXO01000055.1"/>
</dbReference>
<evidence type="ECO:0000313" key="4">
    <source>
        <dbReference type="EMBL" id="PKQ66040.1"/>
    </source>
</evidence>
<comment type="caution">
    <text evidence="4">The sequence shown here is derived from an EMBL/GenBank/DDBJ whole genome shotgun (WGS) entry which is preliminary data.</text>
</comment>
<feature type="domain" description="Metallo-beta-lactamase" evidence="2">
    <location>
        <begin position="15"/>
        <end position="227"/>
    </location>
</feature>
<dbReference type="CDD" id="cd16295">
    <property type="entry name" value="TTHA0252-CPSF-like_MBL-fold"/>
    <property type="match status" value="1"/>
</dbReference>
<dbReference type="InterPro" id="IPR050698">
    <property type="entry name" value="MBL"/>
</dbReference>
<dbReference type="SUPFAM" id="SSF56281">
    <property type="entry name" value="Metallo-hydrolase/oxidoreductase"/>
    <property type="match status" value="1"/>
</dbReference>
<keyword evidence="4" id="KW-0540">Nuclease</keyword>
<dbReference type="Pfam" id="PF10996">
    <property type="entry name" value="Beta-Casp"/>
    <property type="match status" value="1"/>
</dbReference>
<dbReference type="InterPro" id="IPR022712">
    <property type="entry name" value="Beta_Casp"/>
</dbReference>
<dbReference type="SMART" id="SM00849">
    <property type="entry name" value="Lactamase_B"/>
    <property type="match status" value="1"/>
</dbReference>
<name>A0A2N3I6V5_9BACT</name>
<dbReference type="GO" id="GO:0004521">
    <property type="term" value="F:RNA endonuclease activity"/>
    <property type="evidence" value="ECO:0007669"/>
    <property type="project" value="TreeGrafter"/>
</dbReference>
<dbReference type="Pfam" id="PF07521">
    <property type="entry name" value="RMMBL"/>
    <property type="match status" value="1"/>
</dbReference>
<evidence type="ECO:0000259" key="3">
    <source>
        <dbReference type="SMART" id="SM01027"/>
    </source>
</evidence>
<dbReference type="Gene3D" id="3.40.50.10890">
    <property type="match status" value="1"/>
</dbReference>
<dbReference type="InterPro" id="IPR036866">
    <property type="entry name" value="RibonucZ/Hydroxyglut_hydro"/>
</dbReference>
<dbReference type="Proteomes" id="UP000233387">
    <property type="component" value="Unassembled WGS sequence"/>
</dbReference>
<dbReference type="PANTHER" id="PTHR11203:SF37">
    <property type="entry name" value="INTEGRATOR COMPLEX SUBUNIT 11"/>
    <property type="match status" value="1"/>
</dbReference>
<dbReference type="GO" id="GO:0004527">
    <property type="term" value="F:exonuclease activity"/>
    <property type="evidence" value="ECO:0007669"/>
    <property type="project" value="UniProtKB-KW"/>
</dbReference>
<feature type="domain" description="Beta-Casp" evidence="3">
    <location>
        <begin position="252"/>
        <end position="376"/>
    </location>
</feature>
<evidence type="ECO:0000313" key="5">
    <source>
        <dbReference type="Proteomes" id="UP000233387"/>
    </source>
</evidence>
<organism evidence="4 5">
    <name type="scientific">Raineya orbicola</name>
    <dbReference type="NCBI Taxonomy" id="2016530"/>
    <lineage>
        <taxon>Bacteria</taxon>
        <taxon>Pseudomonadati</taxon>
        <taxon>Bacteroidota</taxon>
        <taxon>Cytophagia</taxon>
        <taxon>Cytophagales</taxon>
        <taxon>Raineyaceae</taxon>
        <taxon>Raineya</taxon>
    </lineage>
</organism>
<sequence length="466" mass="53092">MNIYIRFLGASQEVTGSKFLLEVDEFKILIDCGLFQGKKELRLLNWSDFPIKPTEIDCILLTHAHIDHTGYLPRLVKQGYKNSIHCTHPTLDLVKILLLDSAKLQEEEASYARKKGYSKHTPPEPLYDEKDAQKVFPLLISHPFGQWIKINDNIEVRFQTAGHILGASIIEVLLKGEKENKKIVFSGDLGRYQDPLMPPPTPIQEADILLIESTYGNRDNIDVFPEKELGRIVRQTLKNGCLIIPAFSVGRTQSVLYYLTQLLEKQEIPNAPIFVDSPMAIDVTELYDKYDDCHSLAKEVFQQEPNFLKHPNIHYYQSQEQSISLNEIRKGAIIISASGMATGGRILHHLYNRLPNSQDTILFVGYQSEGTRGRDLLEGKEFIKIFGSYVPVKAHIEYIAGLSAHADQEELLQWISNFKQSPKITFITHGEKEASQSLASLIQEKFHWKNVVIPNYMEGFVLFRGI</sequence>
<gene>
    <name evidence="4" type="ORF">Rain11_2501</name>
</gene>
<accession>A0A2N3I6V5</accession>
<reference evidence="4 5" key="1">
    <citation type="submission" date="2017-06" db="EMBL/GenBank/DDBJ databases">
        <title>Raineya orbicola gen. nov., sp. nov. a slightly thermophilic bacterium of the phylum Bacteroidetes and the description of Raineyaceae fam. nov.</title>
        <authorList>
            <person name="Albuquerque L."/>
            <person name="Polonia A.R.M."/>
            <person name="Barroso C."/>
            <person name="Froufe H.J.C."/>
            <person name="Lage O."/>
            <person name="Lobo-Da-Cunha A."/>
            <person name="Egas C."/>
            <person name="Da Costa M.S."/>
        </authorList>
    </citation>
    <scope>NUCLEOTIDE SEQUENCE [LARGE SCALE GENOMIC DNA]</scope>
    <source>
        <strain evidence="4 5">SPSPC-11</strain>
    </source>
</reference>